<dbReference type="GO" id="GO:0006357">
    <property type="term" value="P:regulation of transcription by RNA polymerase II"/>
    <property type="evidence" value="ECO:0007669"/>
    <property type="project" value="TreeGrafter"/>
</dbReference>
<dbReference type="SMART" id="SM00980">
    <property type="entry name" value="THAP"/>
    <property type="match status" value="1"/>
</dbReference>
<evidence type="ECO:0000313" key="7">
    <source>
        <dbReference type="EMBL" id="CAH2217105.1"/>
    </source>
</evidence>
<dbReference type="GO" id="GO:0003700">
    <property type="term" value="F:DNA-binding transcription factor activity"/>
    <property type="evidence" value="ECO:0007669"/>
    <property type="project" value="TreeGrafter"/>
</dbReference>
<keyword evidence="2 5" id="KW-0863">Zinc-finger</keyword>
<keyword evidence="4 5" id="KW-0238">DNA-binding</keyword>
<evidence type="ECO:0000256" key="5">
    <source>
        <dbReference type="PROSITE-ProRule" id="PRU00309"/>
    </source>
</evidence>
<evidence type="ECO:0000256" key="1">
    <source>
        <dbReference type="ARBA" id="ARBA00022723"/>
    </source>
</evidence>
<evidence type="ECO:0000259" key="6">
    <source>
        <dbReference type="PROSITE" id="PS50950"/>
    </source>
</evidence>
<accession>A0A8S4QRD4</accession>
<gene>
    <name evidence="7" type="primary">jg12992</name>
    <name evidence="7" type="ORF">PAEG_LOCUS5026</name>
</gene>
<name>A0A8S4QRD4_9NEOP</name>
<dbReference type="OrthoDB" id="5982876at2759"/>
<dbReference type="GO" id="GO:0000978">
    <property type="term" value="F:RNA polymerase II cis-regulatory region sequence-specific DNA binding"/>
    <property type="evidence" value="ECO:0007669"/>
    <property type="project" value="TreeGrafter"/>
</dbReference>
<dbReference type="Proteomes" id="UP000838756">
    <property type="component" value="Unassembled WGS sequence"/>
</dbReference>
<keyword evidence="1" id="KW-0479">Metal-binding</keyword>
<evidence type="ECO:0000256" key="2">
    <source>
        <dbReference type="ARBA" id="ARBA00022771"/>
    </source>
</evidence>
<dbReference type="InterPro" id="IPR026516">
    <property type="entry name" value="THAP1/10"/>
</dbReference>
<evidence type="ECO:0000256" key="3">
    <source>
        <dbReference type="ARBA" id="ARBA00022833"/>
    </source>
</evidence>
<organism evidence="7 8">
    <name type="scientific">Pararge aegeria aegeria</name>
    <dbReference type="NCBI Taxonomy" id="348720"/>
    <lineage>
        <taxon>Eukaryota</taxon>
        <taxon>Metazoa</taxon>
        <taxon>Ecdysozoa</taxon>
        <taxon>Arthropoda</taxon>
        <taxon>Hexapoda</taxon>
        <taxon>Insecta</taxon>
        <taxon>Pterygota</taxon>
        <taxon>Neoptera</taxon>
        <taxon>Endopterygota</taxon>
        <taxon>Lepidoptera</taxon>
        <taxon>Glossata</taxon>
        <taxon>Ditrysia</taxon>
        <taxon>Papilionoidea</taxon>
        <taxon>Nymphalidae</taxon>
        <taxon>Satyrinae</taxon>
        <taxon>Satyrini</taxon>
        <taxon>Parargina</taxon>
        <taxon>Pararge</taxon>
    </lineage>
</organism>
<comment type="caution">
    <text evidence="7">The sequence shown here is derived from an EMBL/GenBank/DDBJ whole genome shotgun (WGS) entry which is preliminary data.</text>
</comment>
<dbReference type="GO" id="GO:0008270">
    <property type="term" value="F:zinc ion binding"/>
    <property type="evidence" value="ECO:0007669"/>
    <property type="project" value="UniProtKB-KW"/>
</dbReference>
<dbReference type="Pfam" id="PF05485">
    <property type="entry name" value="THAP"/>
    <property type="match status" value="1"/>
</dbReference>
<dbReference type="InterPro" id="IPR006612">
    <property type="entry name" value="THAP_Znf"/>
</dbReference>
<dbReference type="AlphaFoldDB" id="A0A8S4QRD4"/>
<dbReference type="PANTHER" id="PTHR46600">
    <property type="entry name" value="THAP DOMAIN-CONTAINING"/>
    <property type="match status" value="1"/>
</dbReference>
<dbReference type="EMBL" id="CAKXAJ010017726">
    <property type="protein sequence ID" value="CAH2217105.1"/>
    <property type="molecule type" value="Genomic_DNA"/>
</dbReference>
<dbReference type="PANTHER" id="PTHR46600:SF7">
    <property type="entry name" value="SI:DKEY-228B2.6-RELATED"/>
    <property type="match status" value="1"/>
</dbReference>
<keyword evidence="8" id="KW-1185">Reference proteome</keyword>
<protein>
    <submittedName>
        <fullName evidence="7">Jg12992 protein</fullName>
    </submittedName>
</protein>
<dbReference type="PROSITE" id="PS50950">
    <property type="entry name" value="ZF_THAP"/>
    <property type="match status" value="1"/>
</dbReference>
<proteinExistence type="predicted"/>
<sequence>MVTCSVPGCNSSKKEKTQNYTFHMGTQRVKLRPDSVPTLFMRILNRIVCENMVRCSVLGCKSDSERKVPDLSFHSFPTNNNLLTPWVESTGRNNWTPKKSSKICSKHFQKNMLIKKDKLTILYPNAVPIRVSE</sequence>
<dbReference type="Gene3D" id="6.20.210.20">
    <property type="entry name" value="THAP domain"/>
    <property type="match status" value="1"/>
</dbReference>
<keyword evidence="3" id="KW-0862">Zinc</keyword>
<feature type="domain" description="THAP-type" evidence="6">
    <location>
        <begin position="52"/>
        <end position="131"/>
    </location>
</feature>
<evidence type="ECO:0000256" key="4">
    <source>
        <dbReference type="ARBA" id="ARBA00023125"/>
    </source>
</evidence>
<reference evidence="7" key="1">
    <citation type="submission" date="2022-03" db="EMBL/GenBank/DDBJ databases">
        <authorList>
            <person name="Lindestad O."/>
        </authorList>
    </citation>
    <scope>NUCLEOTIDE SEQUENCE</scope>
</reference>
<dbReference type="SUPFAM" id="SSF57716">
    <property type="entry name" value="Glucocorticoid receptor-like (DNA-binding domain)"/>
    <property type="match status" value="1"/>
</dbReference>
<dbReference type="SMART" id="SM00692">
    <property type="entry name" value="DM3"/>
    <property type="match status" value="1"/>
</dbReference>
<dbReference type="InterPro" id="IPR038441">
    <property type="entry name" value="THAP_Znf_sf"/>
</dbReference>
<evidence type="ECO:0000313" key="8">
    <source>
        <dbReference type="Proteomes" id="UP000838756"/>
    </source>
</evidence>
<dbReference type="GO" id="GO:0005634">
    <property type="term" value="C:nucleus"/>
    <property type="evidence" value="ECO:0007669"/>
    <property type="project" value="TreeGrafter"/>
</dbReference>